<comment type="caution">
    <text evidence="9">Lacks conserved residue(s) required for the propagation of feature annotation.</text>
</comment>
<dbReference type="AlphaFoldDB" id="A0A2P8H6Z7"/>
<feature type="binding site" evidence="9">
    <location>
        <position position="169"/>
    </location>
    <ligand>
        <name>phosphoenolpyruvate</name>
        <dbReference type="ChEBI" id="CHEBI:58702"/>
    </ligand>
</feature>
<feature type="binding site" evidence="9">
    <location>
        <position position="122"/>
    </location>
    <ligand>
        <name>phosphoenolpyruvate</name>
        <dbReference type="ChEBI" id="CHEBI:58702"/>
    </ligand>
</feature>
<evidence type="ECO:0000256" key="2">
    <source>
        <dbReference type="ARBA" id="ARBA00004811"/>
    </source>
</evidence>
<comment type="function">
    <text evidence="1 9">Catalyzes the transfer of the enolpyruvyl moiety of phosphoenolpyruvate (PEP) to the 5-hydroxyl of shikimate-3-phosphate (S3P) to produce enolpyruvyl shikimate-3-phosphate and inorganic phosphate.</text>
</comment>
<reference evidence="11 12" key="1">
    <citation type="submission" date="2018-03" db="EMBL/GenBank/DDBJ databases">
        <title>Genomic Encyclopedia of Type Strains, Phase III (KMG-III): the genomes of soil and plant-associated and newly described type strains.</title>
        <authorList>
            <person name="Whitman W."/>
        </authorList>
    </citation>
    <scope>NUCLEOTIDE SEQUENCE [LARGE SCALE GENOMIC DNA]</scope>
    <source>
        <strain evidence="11 12">CGMCC 1.12259</strain>
    </source>
</reference>
<protein>
    <recommendedName>
        <fullName evidence="9">3-phosphoshikimate 1-carboxyvinyltransferase</fullName>
        <ecNumber evidence="9">2.5.1.19</ecNumber>
    </recommendedName>
    <alternativeName>
        <fullName evidence="9">5-enolpyruvylshikimate-3-phosphate synthase</fullName>
        <shortName evidence="9">EPSP synthase</shortName>
        <shortName evidence="9">EPSPS</shortName>
    </alternativeName>
</protein>
<dbReference type="PIRSF" id="PIRSF000505">
    <property type="entry name" value="EPSPS"/>
    <property type="match status" value="1"/>
</dbReference>
<feature type="binding site" evidence="9">
    <location>
        <position position="345"/>
    </location>
    <ligand>
        <name>phosphoenolpyruvate</name>
        <dbReference type="ChEBI" id="CHEBI:58702"/>
    </ligand>
</feature>
<evidence type="ECO:0000313" key="12">
    <source>
        <dbReference type="Proteomes" id="UP000242682"/>
    </source>
</evidence>
<dbReference type="GO" id="GO:0009073">
    <property type="term" value="P:aromatic amino acid family biosynthetic process"/>
    <property type="evidence" value="ECO:0007669"/>
    <property type="project" value="UniProtKB-KW"/>
</dbReference>
<dbReference type="GO" id="GO:0009423">
    <property type="term" value="P:chorismate biosynthetic process"/>
    <property type="evidence" value="ECO:0007669"/>
    <property type="project" value="UniProtKB-UniRule"/>
</dbReference>
<name>A0A2P8H6Z7_9BACL</name>
<organism evidence="11 12">
    <name type="scientific">Planomicrobium soli</name>
    <dbReference type="NCBI Taxonomy" id="1176648"/>
    <lineage>
        <taxon>Bacteria</taxon>
        <taxon>Bacillati</taxon>
        <taxon>Bacillota</taxon>
        <taxon>Bacilli</taxon>
        <taxon>Bacillales</taxon>
        <taxon>Caryophanaceae</taxon>
        <taxon>Planomicrobium</taxon>
    </lineage>
</organism>
<feature type="active site" description="Proton acceptor" evidence="9">
    <location>
        <position position="314"/>
    </location>
</feature>
<feature type="binding site" evidence="9">
    <location>
        <position position="23"/>
    </location>
    <ligand>
        <name>3-phosphoshikimate</name>
        <dbReference type="ChEBI" id="CHEBI:145989"/>
    </ligand>
</feature>
<evidence type="ECO:0000313" key="11">
    <source>
        <dbReference type="EMBL" id="PSL41971.1"/>
    </source>
</evidence>
<sequence>MALNLSYASPSLKGAIQVPGDKSISHRSIMFGAMAAGTTTVEGFLLGDDCLSTISCFRKLGVEINLDGDKVTIKSGGERSWEEPSEVLDTGNSGTTTRLMLGILAGTSFHSVMAGDESIAKRPMKRIIDPLRQMGADIRGRRDGQYTPLAVQGTKLTGIDYTLPVASAQVKSAILLAGLKAEGKTRVTEPVASRDHTEIMLEHFGAKISRNNGTIEIDGGQTLTANHVNVPGDISSAAFMIGAALITSNSEVKLTNVGTNPTRTGILDVISQMGADFDIEERQTSGEQAADLTIRSSALTGIEIGGDLIPRLIDEIPLIALIATQATGTTVIKDAEELRVKETDRIAAVVVELTKLGADIQATDDGMIINGPTPLKGESVKTYGDHRLGMMEAVAALVASEEVVIDNPACISVSYPDFIEQLNSLLN</sequence>
<evidence type="ECO:0000256" key="3">
    <source>
        <dbReference type="ARBA" id="ARBA00009948"/>
    </source>
</evidence>
<comment type="catalytic activity">
    <reaction evidence="8">
        <text>3-phosphoshikimate + phosphoenolpyruvate = 5-O-(1-carboxyvinyl)-3-phosphoshikimate + phosphate</text>
        <dbReference type="Rhea" id="RHEA:21256"/>
        <dbReference type="ChEBI" id="CHEBI:43474"/>
        <dbReference type="ChEBI" id="CHEBI:57701"/>
        <dbReference type="ChEBI" id="CHEBI:58702"/>
        <dbReference type="ChEBI" id="CHEBI:145989"/>
        <dbReference type="EC" id="2.5.1.19"/>
    </reaction>
    <physiologicalReaction direction="left-to-right" evidence="8">
        <dbReference type="Rhea" id="RHEA:21257"/>
    </physiologicalReaction>
</comment>
<feature type="binding site" evidence="9">
    <location>
        <position position="169"/>
    </location>
    <ligand>
        <name>3-phosphoshikimate</name>
        <dbReference type="ChEBI" id="CHEBI:145989"/>
    </ligand>
</feature>
<evidence type="ECO:0000256" key="4">
    <source>
        <dbReference type="ARBA" id="ARBA00022490"/>
    </source>
</evidence>
<feature type="binding site" evidence="9">
    <location>
        <position position="314"/>
    </location>
    <ligand>
        <name>3-phosphoshikimate</name>
        <dbReference type="ChEBI" id="CHEBI:145989"/>
    </ligand>
</feature>
<feature type="binding site" evidence="9">
    <location>
        <position position="94"/>
    </location>
    <ligand>
        <name>phosphoenolpyruvate</name>
        <dbReference type="ChEBI" id="CHEBI:58702"/>
    </ligand>
</feature>
<feature type="binding site" evidence="9">
    <location>
        <position position="387"/>
    </location>
    <ligand>
        <name>phosphoenolpyruvate</name>
        <dbReference type="ChEBI" id="CHEBI:58702"/>
    </ligand>
</feature>
<comment type="similarity">
    <text evidence="3 9">Belongs to the EPSP synthase family.</text>
</comment>
<dbReference type="PROSITE" id="PS00885">
    <property type="entry name" value="EPSP_SYNTHASE_2"/>
    <property type="match status" value="1"/>
</dbReference>
<evidence type="ECO:0000256" key="1">
    <source>
        <dbReference type="ARBA" id="ARBA00002174"/>
    </source>
</evidence>
<proteinExistence type="inferred from homology"/>
<dbReference type="InterPro" id="IPR023193">
    <property type="entry name" value="EPSP_synthase_CS"/>
</dbReference>
<feature type="binding site" evidence="9">
    <location>
        <position position="27"/>
    </location>
    <ligand>
        <name>3-phosphoshikimate</name>
        <dbReference type="ChEBI" id="CHEBI:145989"/>
    </ligand>
</feature>
<dbReference type="Gene3D" id="3.65.10.10">
    <property type="entry name" value="Enolpyruvate transferase domain"/>
    <property type="match status" value="2"/>
</dbReference>
<dbReference type="GO" id="GO:0008652">
    <property type="term" value="P:amino acid biosynthetic process"/>
    <property type="evidence" value="ECO:0007669"/>
    <property type="project" value="UniProtKB-KW"/>
</dbReference>
<dbReference type="FunFam" id="3.65.10.10:FF:000006">
    <property type="entry name" value="3-phosphoshikimate 1-carboxyvinyltransferase"/>
    <property type="match status" value="1"/>
</dbReference>
<dbReference type="NCBIfam" id="TIGR01356">
    <property type="entry name" value="aroA"/>
    <property type="match status" value="1"/>
</dbReference>
<dbReference type="PROSITE" id="PS00104">
    <property type="entry name" value="EPSP_SYNTHASE_1"/>
    <property type="match status" value="1"/>
</dbReference>
<comment type="caution">
    <text evidence="11">The sequence shown here is derived from an EMBL/GenBank/DDBJ whole genome shotgun (WGS) entry which is preliminary data.</text>
</comment>
<dbReference type="InterPro" id="IPR036968">
    <property type="entry name" value="Enolpyruvate_Tfrase_sf"/>
</dbReference>
<keyword evidence="6 9" id="KW-0808">Transferase</keyword>
<evidence type="ECO:0000256" key="8">
    <source>
        <dbReference type="ARBA" id="ARBA00044633"/>
    </source>
</evidence>
<feature type="binding site" evidence="9">
    <location>
        <position position="341"/>
    </location>
    <ligand>
        <name>3-phosphoshikimate</name>
        <dbReference type="ChEBI" id="CHEBI:145989"/>
    </ligand>
</feature>
<evidence type="ECO:0000256" key="6">
    <source>
        <dbReference type="ARBA" id="ARBA00022679"/>
    </source>
</evidence>
<dbReference type="OrthoDB" id="9809920at2"/>
<keyword evidence="5 9" id="KW-0028">Amino-acid biosynthesis</keyword>
<dbReference type="EMBL" id="PYAT01000001">
    <property type="protein sequence ID" value="PSL41971.1"/>
    <property type="molecule type" value="Genomic_DNA"/>
</dbReference>
<evidence type="ECO:0000256" key="9">
    <source>
        <dbReference type="HAMAP-Rule" id="MF_00210"/>
    </source>
</evidence>
<accession>A0A2P8H6Z7</accession>
<dbReference type="PANTHER" id="PTHR21090:SF5">
    <property type="entry name" value="PENTAFUNCTIONAL AROM POLYPEPTIDE"/>
    <property type="match status" value="1"/>
</dbReference>
<dbReference type="CDD" id="cd01556">
    <property type="entry name" value="EPSP_synthase"/>
    <property type="match status" value="1"/>
</dbReference>
<dbReference type="InterPro" id="IPR001986">
    <property type="entry name" value="Enolpyruvate_Tfrase_dom"/>
</dbReference>
<evidence type="ECO:0000259" key="10">
    <source>
        <dbReference type="Pfam" id="PF00275"/>
    </source>
</evidence>
<dbReference type="Proteomes" id="UP000242682">
    <property type="component" value="Unassembled WGS sequence"/>
</dbReference>
<feature type="domain" description="Enolpyruvate transferase" evidence="10">
    <location>
        <begin position="11"/>
        <end position="422"/>
    </location>
</feature>
<feature type="binding site" evidence="9">
    <location>
        <position position="167"/>
    </location>
    <ligand>
        <name>3-phosphoshikimate</name>
        <dbReference type="ChEBI" id="CHEBI:145989"/>
    </ligand>
</feature>
<dbReference type="UniPathway" id="UPA00053">
    <property type="reaction ID" value="UER00089"/>
</dbReference>
<dbReference type="GO" id="GO:0005737">
    <property type="term" value="C:cytoplasm"/>
    <property type="evidence" value="ECO:0007669"/>
    <property type="project" value="UniProtKB-SubCell"/>
</dbReference>
<dbReference type="SUPFAM" id="SSF55205">
    <property type="entry name" value="EPT/RTPC-like"/>
    <property type="match status" value="1"/>
</dbReference>
<dbReference type="Pfam" id="PF00275">
    <property type="entry name" value="EPSP_synthase"/>
    <property type="match status" value="1"/>
</dbReference>
<evidence type="ECO:0000256" key="5">
    <source>
        <dbReference type="ARBA" id="ARBA00022605"/>
    </source>
</evidence>
<keyword evidence="12" id="KW-1185">Reference proteome</keyword>
<comment type="pathway">
    <text evidence="2 9">Metabolic intermediate biosynthesis; chorismate biosynthesis; chorismate from D-erythrose 4-phosphate and phosphoenolpyruvate: step 6/7.</text>
</comment>
<evidence type="ECO:0000256" key="7">
    <source>
        <dbReference type="ARBA" id="ARBA00023141"/>
    </source>
</evidence>
<keyword evidence="7 9" id="KW-0057">Aromatic amino acid biosynthesis</keyword>
<comment type="subunit">
    <text evidence="9">Monomer.</text>
</comment>
<feature type="binding site" evidence="9">
    <location>
        <position position="22"/>
    </location>
    <ligand>
        <name>3-phosphoshikimate</name>
        <dbReference type="ChEBI" id="CHEBI:145989"/>
    </ligand>
</feature>
<feature type="binding site" evidence="9">
    <location>
        <position position="22"/>
    </location>
    <ligand>
        <name>phosphoenolpyruvate</name>
        <dbReference type="ChEBI" id="CHEBI:58702"/>
    </ligand>
</feature>
<keyword evidence="4 9" id="KW-0963">Cytoplasm</keyword>
<dbReference type="PANTHER" id="PTHR21090">
    <property type="entry name" value="AROM/DEHYDROQUINATE SYNTHASE"/>
    <property type="match status" value="1"/>
</dbReference>
<dbReference type="InterPro" id="IPR013792">
    <property type="entry name" value="RNA3'P_cycl/enolpyr_Trfase_a/b"/>
</dbReference>
<dbReference type="InterPro" id="IPR006264">
    <property type="entry name" value="EPSP_synthase"/>
</dbReference>
<dbReference type="HAMAP" id="MF_00210">
    <property type="entry name" value="EPSP_synth"/>
    <property type="match status" value="1"/>
</dbReference>
<dbReference type="GO" id="GO:0003866">
    <property type="term" value="F:3-phosphoshikimate 1-carboxyvinyltransferase activity"/>
    <property type="evidence" value="ECO:0007669"/>
    <property type="project" value="UniProtKB-UniRule"/>
</dbReference>
<dbReference type="FunFam" id="3.65.10.10:FF:000005">
    <property type="entry name" value="3-phosphoshikimate 1-carboxyvinyltransferase"/>
    <property type="match status" value="1"/>
</dbReference>
<dbReference type="EC" id="2.5.1.19" evidence="9"/>
<dbReference type="RefSeq" id="WP_106531771.1">
    <property type="nucleotide sequence ID" value="NZ_PYAT01000001.1"/>
</dbReference>
<comment type="subcellular location">
    <subcellularLocation>
        <location evidence="9">Cytoplasm</location>
    </subcellularLocation>
</comment>
<gene>
    <name evidence="9" type="primary">aroA</name>
    <name evidence="11" type="ORF">B0H99_101218</name>
</gene>